<dbReference type="PANTHER" id="PTHR13696">
    <property type="entry name" value="P-LOOP CONTAINING NUCLEOSIDE TRIPHOSPHATE HYDROLASE"/>
    <property type="match status" value="1"/>
</dbReference>
<evidence type="ECO:0000259" key="1">
    <source>
        <dbReference type="Pfam" id="PF01656"/>
    </source>
</evidence>
<dbReference type="PIRSF" id="PIRSF009320">
    <property type="entry name" value="Nuc_binding_HP_1000"/>
    <property type="match status" value="1"/>
</dbReference>
<dbReference type="Proteomes" id="UP000711995">
    <property type="component" value="Unassembled WGS sequence"/>
</dbReference>
<dbReference type="EMBL" id="JAATLJ010000005">
    <property type="protein sequence ID" value="NIZ41557.1"/>
    <property type="molecule type" value="Genomic_DNA"/>
</dbReference>
<organism evidence="2 3">
    <name type="scientific">Entomospira entomophila</name>
    <dbReference type="NCBI Taxonomy" id="2719988"/>
    <lineage>
        <taxon>Bacteria</taxon>
        <taxon>Pseudomonadati</taxon>
        <taxon>Spirochaetota</taxon>
        <taxon>Spirochaetia</taxon>
        <taxon>Spirochaetales</taxon>
        <taxon>Spirochaetaceae</taxon>
        <taxon>Entomospira</taxon>
    </lineage>
</organism>
<dbReference type="Gene3D" id="3.40.50.300">
    <property type="entry name" value="P-loop containing nucleotide triphosphate hydrolases"/>
    <property type="match status" value="1"/>
</dbReference>
<dbReference type="SUPFAM" id="SSF52540">
    <property type="entry name" value="P-loop containing nucleoside triphosphate hydrolases"/>
    <property type="match status" value="1"/>
</dbReference>
<proteinExistence type="predicted"/>
<reference evidence="2 3" key="1">
    <citation type="submission" date="2020-03" db="EMBL/GenBank/DDBJ databases">
        <title>Spirochaetal bacteria isolated from arthropods constitute a novel genus Entomospira genus novum within the order Spirochaetales.</title>
        <authorList>
            <person name="Grana-Miraglia L."/>
            <person name="Sikutova S."/>
            <person name="Fingerle V."/>
            <person name="Sing A."/>
            <person name="Castillo-Ramirez S."/>
            <person name="Margos G."/>
            <person name="Rudolf I."/>
        </authorList>
    </citation>
    <scope>NUCLEOTIDE SEQUENCE [LARGE SCALE GENOMIC DNA]</scope>
    <source>
        <strain evidence="2 3">BR193</strain>
    </source>
</reference>
<dbReference type="RefSeq" id="WP_167701179.1">
    <property type="nucleotide sequence ID" value="NZ_CP118178.1"/>
</dbReference>
<accession>A0A968GBM6</accession>
<dbReference type="PANTHER" id="PTHR13696:SF96">
    <property type="entry name" value="COBQ_COBB_MIND_PARA NUCLEOTIDE BINDING DOMAIN-CONTAINING PROTEIN"/>
    <property type="match status" value="1"/>
</dbReference>
<dbReference type="CDD" id="cd02042">
    <property type="entry name" value="ParAB_family"/>
    <property type="match status" value="1"/>
</dbReference>
<evidence type="ECO:0000313" key="2">
    <source>
        <dbReference type="EMBL" id="NIZ41557.1"/>
    </source>
</evidence>
<sequence length="217" mass="24801">MIISIASTKGGVGKSTLSIHLAHFLTKKNKTLLMDADKQETTLTWAGWRAEEEIQPYIDTQKLPPQGIKQVLEAREKQYQYIIVDVGGSDSSVLRYVLASSDIVIVPTSLSAVDRIATLDMMALIDEAKAYNEKLKTFIAFNKLSTATKEIHSIPEYQSDFPTWAYWLNNKIYERIAYRRSYATGRTAYDKIEEKIDPKAITEMNHLWQEILHDIQK</sequence>
<name>A0A968GBM6_9SPIO</name>
<dbReference type="Pfam" id="PF01656">
    <property type="entry name" value="CbiA"/>
    <property type="match status" value="1"/>
</dbReference>
<dbReference type="AlphaFoldDB" id="A0A968GBM6"/>
<dbReference type="InterPro" id="IPR050678">
    <property type="entry name" value="DNA_Partitioning_ATPase"/>
</dbReference>
<gene>
    <name evidence="2" type="ORF">HCT14_08545</name>
</gene>
<evidence type="ECO:0000313" key="3">
    <source>
        <dbReference type="Proteomes" id="UP000711995"/>
    </source>
</evidence>
<protein>
    <submittedName>
        <fullName evidence="2">ParA family protein</fullName>
    </submittedName>
</protein>
<comment type="caution">
    <text evidence="2">The sequence shown here is derived from an EMBL/GenBank/DDBJ whole genome shotgun (WGS) entry which is preliminary data.</text>
</comment>
<feature type="domain" description="CobQ/CobB/MinD/ParA nucleotide binding" evidence="1">
    <location>
        <begin position="3"/>
        <end position="175"/>
    </location>
</feature>
<dbReference type="InterPro" id="IPR027417">
    <property type="entry name" value="P-loop_NTPase"/>
</dbReference>
<dbReference type="InterPro" id="IPR002586">
    <property type="entry name" value="CobQ/CobB/MinD/ParA_Nub-bd_dom"/>
</dbReference>
<keyword evidence="3" id="KW-1185">Reference proteome</keyword>